<evidence type="ECO:0000313" key="5">
    <source>
        <dbReference type="Proteomes" id="UP001141434"/>
    </source>
</evidence>
<name>A0A9W9FR60_9EURO</name>
<feature type="binding site" evidence="1">
    <location>
        <position position="522"/>
    </location>
    <ligand>
        <name>2-oxoglutarate</name>
        <dbReference type="ChEBI" id="CHEBI:16810"/>
    </ligand>
</feature>
<dbReference type="InterPro" id="IPR027450">
    <property type="entry name" value="AlkB-like"/>
</dbReference>
<evidence type="ECO:0000259" key="3">
    <source>
        <dbReference type="PROSITE" id="PS51471"/>
    </source>
</evidence>
<dbReference type="PROSITE" id="PS51471">
    <property type="entry name" value="FE2OG_OXY"/>
    <property type="match status" value="1"/>
</dbReference>
<evidence type="ECO:0000313" key="4">
    <source>
        <dbReference type="EMBL" id="KAJ5104794.1"/>
    </source>
</evidence>
<dbReference type="InterPro" id="IPR032852">
    <property type="entry name" value="ALKBH2"/>
</dbReference>
<dbReference type="GO" id="GO:0008198">
    <property type="term" value="F:ferrous iron binding"/>
    <property type="evidence" value="ECO:0007669"/>
    <property type="project" value="TreeGrafter"/>
</dbReference>
<dbReference type="RefSeq" id="XP_056513790.1">
    <property type="nucleotide sequence ID" value="XM_056652723.1"/>
</dbReference>
<dbReference type="Gene3D" id="2.60.120.590">
    <property type="entry name" value="Alpha-ketoglutarate-dependent dioxygenase AlkB-like"/>
    <property type="match status" value="1"/>
</dbReference>
<dbReference type="Pfam" id="PF13532">
    <property type="entry name" value="2OG-FeII_Oxy_2"/>
    <property type="match status" value="1"/>
</dbReference>
<organism evidence="4 5">
    <name type="scientific">Penicillium alfredii</name>
    <dbReference type="NCBI Taxonomy" id="1506179"/>
    <lineage>
        <taxon>Eukaryota</taxon>
        <taxon>Fungi</taxon>
        <taxon>Dikarya</taxon>
        <taxon>Ascomycota</taxon>
        <taxon>Pezizomycotina</taxon>
        <taxon>Eurotiomycetes</taxon>
        <taxon>Eurotiomycetidae</taxon>
        <taxon>Eurotiales</taxon>
        <taxon>Aspergillaceae</taxon>
        <taxon>Penicillium</taxon>
    </lineage>
</organism>
<accession>A0A9W9FR60</accession>
<dbReference type="InterPro" id="IPR005123">
    <property type="entry name" value="Oxoglu/Fe-dep_dioxygenase_dom"/>
</dbReference>
<reference evidence="4" key="2">
    <citation type="journal article" date="2023" name="IMA Fungus">
        <title>Comparative genomic study of the Penicillium genus elucidates a diverse pangenome and 15 lateral gene transfer events.</title>
        <authorList>
            <person name="Petersen C."/>
            <person name="Sorensen T."/>
            <person name="Nielsen M.R."/>
            <person name="Sondergaard T.E."/>
            <person name="Sorensen J.L."/>
            <person name="Fitzpatrick D.A."/>
            <person name="Frisvad J.C."/>
            <person name="Nielsen K.L."/>
        </authorList>
    </citation>
    <scope>NUCLEOTIDE SEQUENCE</scope>
    <source>
        <strain evidence="4">IBT 34128</strain>
    </source>
</reference>
<feature type="binding site" evidence="1">
    <location>
        <position position="638"/>
    </location>
    <ligand>
        <name>2-oxoglutarate</name>
        <dbReference type="ChEBI" id="CHEBI:16810"/>
    </ligand>
</feature>
<dbReference type="Proteomes" id="UP001141434">
    <property type="component" value="Unassembled WGS sequence"/>
</dbReference>
<proteinExistence type="predicted"/>
<feature type="region of interest" description="Disordered" evidence="2">
    <location>
        <begin position="1"/>
        <end position="23"/>
    </location>
</feature>
<dbReference type="GO" id="GO:0035516">
    <property type="term" value="F:broad specificity oxidative DNA demethylase activity"/>
    <property type="evidence" value="ECO:0007669"/>
    <property type="project" value="TreeGrafter"/>
</dbReference>
<gene>
    <name evidence="4" type="ORF">NUU61_002141</name>
</gene>
<comment type="caution">
    <text evidence="4">The sequence shown here is derived from an EMBL/GenBank/DDBJ whole genome shotgun (WGS) entry which is preliminary data.</text>
</comment>
<dbReference type="AlphaFoldDB" id="A0A9W9FR60"/>
<protein>
    <recommendedName>
        <fullName evidence="3">Fe2OG dioxygenase domain-containing protein</fullName>
    </recommendedName>
</protein>
<evidence type="ECO:0000256" key="1">
    <source>
        <dbReference type="PIRSR" id="PIRSR632852-1"/>
    </source>
</evidence>
<dbReference type="GO" id="GO:0051747">
    <property type="term" value="F:cytosine C-5 DNA demethylase activity"/>
    <property type="evidence" value="ECO:0007669"/>
    <property type="project" value="TreeGrafter"/>
</dbReference>
<dbReference type="InterPro" id="IPR037151">
    <property type="entry name" value="AlkB-like_sf"/>
</dbReference>
<dbReference type="PANTHER" id="PTHR31573:SF4">
    <property type="entry name" value="FE2OG DIOXYGENASE DOMAIN-CONTAINING PROTEIN"/>
    <property type="match status" value="1"/>
</dbReference>
<dbReference type="PANTHER" id="PTHR31573">
    <property type="entry name" value="ALPHA-KETOGLUTARATE-DEPENDENT DIOXYGENASE ALKB HOMOLOG 2"/>
    <property type="match status" value="1"/>
</dbReference>
<feature type="domain" description="Fe2OG dioxygenase" evidence="3">
    <location>
        <begin position="504"/>
        <end position="656"/>
    </location>
</feature>
<dbReference type="EMBL" id="JAPMSZ010000004">
    <property type="protein sequence ID" value="KAJ5104794.1"/>
    <property type="molecule type" value="Genomic_DNA"/>
</dbReference>
<feature type="binding site" evidence="1">
    <location>
        <position position="513"/>
    </location>
    <ligand>
        <name>2-oxoglutarate</name>
        <dbReference type="ChEBI" id="CHEBI:16810"/>
    </ligand>
</feature>
<dbReference type="SUPFAM" id="SSF51197">
    <property type="entry name" value="Clavaminate synthase-like"/>
    <property type="match status" value="1"/>
</dbReference>
<dbReference type="GO" id="GO:0006307">
    <property type="term" value="P:DNA alkylation repair"/>
    <property type="evidence" value="ECO:0007669"/>
    <property type="project" value="TreeGrafter"/>
</dbReference>
<sequence>MARDTSVAGPVQSGRVTRSNRKPRIQGFASLAPEKLAAAAGIPTLEPVYGQPPAWSENRPELCDALPWFRSTQGGAYHLNTLCFGFLVDADCGDRSYIDDEIVITRIGGNCVKDAEGNLILTKDLDADKATVKSILNSLSMKIPIGLIIGNRNTLLKRKLPHRYNVMDWFRITNVWHEKIGNKTGFKVRFEKLHLSEKSWWAANDSTPVVPLEQRDFHTKPASIQCQKCLRESLRLYKEGWMCLEPSCDAFWKIDGAPASVVLSFHPDFLSFRAQPDASIKPHHSLVPDLLSTINNKDADVSTIRITWKGIVCPQCSRCISRVFWDGWKCTDDLANKSSPVSNNCTFEKILNMPPVSLRSVLDDLELGPIKRALFFEEKFARPEIDDQSLFPYRKLTYKISGIGSITHLVSNRAINSRKHGPNELFKNLQEQNLALRRYPLQQSVVAGTLTAHFAVNYGMPYKYVVSVDSKGFDEASDEVLRALGRLTWATKMAVTSAGDEFLAPNELLMLGYLEGMKIGYHDDGEASLGPTIATLSLGAKSTMFIRMKYRYYNGLSRVKKPLEEDPVLEHCKFEANRRMLKDQFEAGQISKQKYDSDRRKLLGETKGGEAHPIIKIELNHGDLVVMHGEKLQNFYEHSVVPEDKLRFALTARYIKPGHINNHDRKKGNFTLTPDQIYDGQ</sequence>
<keyword evidence="5" id="KW-1185">Reference proteome</keyword>
<reference evidence="4" key="1">
    <citation type="submission" date="2022-11" db="EMBL/GenBank/DDBJ databases">
        <authorList>
            <person name="Petersen C."/>
        </authorList>
    </citation>
    <scope>NUCLEOTIDE SEQUENCE</scope>
    <source>
        <strain evidence="4">IBT 34128</strain>
    </source>
</reference>
<dbReference type="GeneID" id="81391891"/>
<evidence type="ECO:0000256" key="2">
    <source>
        <dbReference type="SAM" id="MobiDB-lite"/>
    </source>
</evidence>
<dbReference type="OrthoDB" id="2163491at2759"/>